<dbReference type="GO" id="GO:0000428">
    <property type="term" value="C:DNA-directed RNA polymerase complex"/>
    <property type="evidence" value="ECO:0007669"/>
    <property type="project" value="UniProtKB-KW"/>
</dbReference>
<evidence type="ECO:0008006" key="5">
    <source>
        <dbReference type="Google" id="ProtNLM"/>
    </source>
</evidence>
<keyword evidence="1" id="KW-0240">DNA-directed RNA polymerase</keyword>
<dbReference type="AlphaFoldDB" id="A0A6C0AIV8"/>
<dbReference type="Gene3D" id="3.30.1490.120">
    <property type="entry name" value="RNA polymerase Rpb7-like, N-terminal domain"/>
    <property type="match status" value="1"/>
</dbReference>
<dbReference type="InterPro" id="IPR036898">
    <property type="entry name" value="RNA_pol_Rpb7-like_N_sf"/>
</dbReference>
<reference evidence="4" key="1">
    <citation type="journal article" date="2020" name="Nature">
        <title>Giant virus diversity and host interactions through global metagenomics.</title>
        <authorList>
            <person name="Schulz F."/>
            <person name="Roux S."/>
            <person name="Paez-Espino D."/>
            <person name="Jungbluth S."/>
            <person name="Walsh D.A."/>
            <person name="Denef V.J."/>
            <person name="McMahon K.D."/>
            <person name="Konstantinidis K.T."/>
            <person name="Eloe-Fadrosh E.A."/>
            <person name="Kyrpides N.C."/>
            <person name="Woyke T."/>
        </authorList>
    </citation>
    <scope>NUCLEOTIDE SEQUENCE</scope>
    <source>
        <strain evidence="4">GVMAG-S-1035303-20</strain>
    </source>
</reference>
<evidence type="ECO:0000313" key="4">
    <source>
        <dbReference type="EMBL" id="QHS79586.1"/>
    </source>
</evidence>
<evidence type="ECO:0000256" key="2">
    <source>
        <dbReference type="ARBA" id="ARBA00023163"/>
    </source>
</evidence>
<name>A0A6C0AIV8_9ZZZZ</name>
<accession>A0A6C0AIV8</accession>
<evidence type="ECO:0000256" key="1">
    <source>
        <dbReference type="ARBA" id="ARBA00022478"/>
    </source>
</evidence>
<keyword evidence="2" id="KW-0804">Transcription</keyword>
<proteinExistence type="predicted"/>
<organism evidence="4">
    <name type="scientific">viral metagenome</name>
    <dbReference type="NCBI Taxonomy" id="1070528"/>
    <lineage>
        <taxon>unclassified sequences</taxon>
        <taxon>metagenomes</taxon>
        <taxon>organismal metagenomes</taxon>
    </lineage>
</organism>
<dbReference type="EMBL" id="MN740650">
    <property type="protein sequence ID" value="QHS79586.1"/>
    <property type="molecule type" value="Genomic_DNA"/>
</dbReference>
<protein>
    <recommendedName>
        <fullName evidence="5">S1 motif domain-containing protein</fullName>
    </recommendedName>
</protein>
<feature type="region of interest" description="Disordered" evidence="3">
    <location>
        <begin position="197"/>
        <end position="233"/>
    </location>
</feature>
<evidence type="ECO:0000256" key="3">
    <source>
        <dbReference type="SAM" id="MobiDB-lite"/>
    </source>
</evidence>
<sequence>MSEGKMFERRELVRVVTVPSKHLQRNIQSSILMYLKSHVEGRCGVEGYVQPKTSVIIDYSLGRLNSMKMGVMYRVRFQADICFPHKGQILRAPVTLRSKIGVHAETSPLRVLLPRDLHIGNTEFEQIAEKDEVEFEVLGAEFKQNDEQMFVLARLVKRIPAGAETKGEEIQVPVLEQEQPASKAPAQEEVMQVVIKPTEGSEPKEKVRRKRKLGTTGAVETNVGASGEALAFA</sequence>